<dbReference type="Pfam" id="PF00015">
    <property type="entry name" value="MCPsignal"/>
    <property type="match status" value="1"/>
</dbReference>
<keyword evidence="5" id="KW-1133">Transmembrane helix</keyword>
<feature type="region of interest" description="Disordered" evidence="10">
    <location>
        <begin position="948"/>
        <end position="1000"/>
    </location>
</feature>
<feature type="compositionally biased region" description="Low complexity" evidence="10">
    <location>
        <begin position="965"/>
        <end position="980"/>
    </location>
</feature>
<evidence type="ECO:0000256" key="1">
    <source>
        <dbReference type="ARBA" id="ARBA00004651"/>
    </source>
</evidence>
<protein>
    <submittedName>
        <fullName evidence="13">HAMP domain-containing protein</fullName>
    </submittedName>
</protein>
<dbReference type="SUPFAM" id="SSF58104">
    <property type="entry name" value="Methyl-accepting chemotaxis protein (MCP) signaling domain"/>
    <property type="match status" value="1"/>
</dbReference>
<accession>A0ABY5RHU8</accession>
<dbReference type="InterPro" id="IPR003660">
    <property type="entry name" value="HAMP_dom"/>
</dbReference>
<dbReference type="RefSeq" id="WP_258303351.1">
    <property type="nucleotide sequence ID" value="NZ_CP078063.1"/>
</dbReference>
<dbReference type="SMART" id="SM00304">
    <property type="entry name" value="HAMP"/>
    <property type="match status" value="1"/>
</dbReference>
<keyword evidence="2" id="KW-1003">Cell membrane</keyword>
<comment type="similarity">
    <text evidence="8">Belongs to the methyl-accepting chemotaxis (MCP) protein family.</text>
</comment>
<proteinExistence type="inferred from homology"/>
<evidence type="ECO:0000256" key="2">
    <source>
        <dbReference type="ARBA" id="ARBA00022475"/>
    </source>
</evidence>
<dbReference type="GeneID" id="74528774"/>
<evidence type="ECO:0000256" key="8">
    <source>
        <dbReference type="ARBA" id="ARBA00029447"/>
    </source>
</evidence>
<dbReference type="EMBL" id="CP078063">
    <property type="protein sequence ID" value="UVE51739.1"/>
    <property type="molecule type" value="Genomic_DNA"/>
</dbReference>
<evidence type="ECO:0000256" key="4">
    <source>
        <dbReference type="ARBA" id="ARBA00022692"/>
    </source>
</evidence>
<evidence type="ECO:0000256" key="3">
    <source>
        <dbReference type="ARBA" id="ARBA00022500"/>
    </source>
</evidence>
<dbReference type="Gene3D" id="1.10.287.950">
    <property type="entry name" value="Methyl-accepting chemotaxis protein"/>
    <property type="match status" value="1"/>
</dbReference>
<dbReference type="Pfam" id="PF02743">
    <property type="entry name" value="dCache_1"/>
    <property type="match status" value="1"/>
</dbReference>
<dbReference type="PROSITE" id="PS50111">
    <property type="entry name" value="CHEMOTAXIS_TRANSDUC_2"/>
    <property type="match status" value="1"/>
</dbReference>
<gene>
    <name evidence="13" type="ORF">KU306_07705</name>
</gene>
<keyword evidence="7 9" id="KW-0807">Transducer</keyword>
<evidence type="ECO:0000256" key="9">
    <source>
        <dbReference type="PROSITE-ProRule" id="PRU00284"/>
    </source>
</evidence>
<evidence type="ECO:0000256" key="6">
    <source>
        <dbReference type="ARBA" id="ARBA00023136"/>
    </source>
</evidence>
<evidence type="ECO:0000313" key="13">
    <source>
        <dbReference type="EMBL" id="UVE51739.1"/>
    </source>
</evidence>
<evidence type="ECO:0000256" key="5">
    <source>
        <dbReference type="ARBA" id="ARBA00022989"/>
    </source>
</evidence>
<dbReference type="CDD" id="cd11386">
    <property type="entry name" value="MCP_signal"/>
    <property type="match status" value="1"/>
</dbReference>
<keyword evidence="3" id="KW-0145">Chemotaxis</keyword>
<comment type="subcellular location">
    <subcellularLocation>
        <location evidence="1">Cell membrane</location>
        <topology evidence="1">Multi-pass membrane protein</topology>
    </subcellularLocation>
</comment>
<feature type="domain" description="Methyl-accepting transducer" evidence="11">
    <location>
        <begin position="649"/>
        <end position="885"/>
    </location>
</feature>
<evidence type="ECO:0000256" key="7">
    <source>
        <dbReference type="ARBA" id="ARBA00023224"/>
    </source>
</evidence>
<evidence type="ECO:0000259" key="12">
    <source>
        <dbReference type="PROSITE" id="PS50885"/>
    </source>
</evidence>
<keyword evidence="6" id="KW-0472">Membrane</keyword>
<dbReference type="SMART" id="SM00283">
    <property type="entry name" value="MA"/>
    <property type="match status" value="1"/>
</dbReference>
<keyword evidence="4" id="KW-0812">Transmembrane</keyword>
<dbReference type="Gene3D" id="6.10.340.10">
    <property type="match status" value="1"/>
</dbReference>
<feature type="domain" description="HAMP" evidence="12">
    <location>
        <begin position="532"/>
        <end position="585"/>
    </location>
</feature>
<dbReference type="Gene3D" id="3.30.450.20">
    <property type="entry name" value="PAS domain"/>
    <property type="match status" value="2"/>
</dbReference>
<evidence type="ECO:0000313" key="14">
    <source>
        <dbReference type="Proteomes" id="UP001058330"/>
    </source>
</evidence>
<sequence>MNIRTKLIALCLALSLIPVTIIGVAGVYNMNQVGSFAQDQSASHLEAQITGELNNSVDARQEQIQNVLDSREVDARSLARSSPVENYQAASAGEMKLIQEQNQKQLGYMALQLHGTIESTKRAILEEEYDGKSWEELTPEQQRQVKTQVEETLAGTSGDMTRPGGTVYSMFQPGYIGNSGYAYIIDGESKVVVHHGIEDGFDLEDDANLMVFEGVHSEIDETPAIRRGDTWGIAEYDWEDTTQDGNPVEEKFIAYTYYEDFDWVLAPSVYYYELQTTAVEDAERGISDSFRTYLQSRTVDVNGEKHPVFDKIILTDETGEGVVEATRTGDDVSAESTTGVTYANAEWFNATKSLDSSAVHVGPVRMRDGEKRGYVATPVYHDGQFAGTIALRFDYGLLDALVTDVTVGETGRLSIVNSDGTVLTTTHETVATAQESISGQEYILAGERGLTTHSVTGEDGVEQRYYVGYAPLSFGDKQYELMATVPESDVTGPSETLGQQVDSQTASARNILLLLIGGVVIVASGTGYTASKHFSEPIEQLRDRARLLAQGQFDDDTEIEASDDEIGDLVEAFDDMQSNLQQQVAELRAVGKNLGDGTLNQTVRTDLPGEFGAIMTDIADGVEKLEAGFVEVQAVADRFTSVTHQTVASTEEIEAASQETAQSVEEIAHGAEQQAQQLQTAAGEMNDLSATIEEVAASADGVVETASAATELAGRGRENAAGATREIAAIESEAGAAVDQVEDLRAQIDEINDIVQLIHGIAEQTNLLALNASIEAARAGEAGEGFAVVANEIKSLANEVGSATDEVEERIESIHEQTDETVDDMQEMQANVERGAETIESAIEMFDDIAEAVTEAEHGVEEISEATEDQAVTTEEVVSMVDEVSSVSEETTSQTATVSAAAEEQSAAINEVRRNVEEVSQFAESLRDLVDEFDVDDTVLDDDRTVASETTGNVGASTIEGERGSSASAVAPDADSDTASEAGQGFDAALPNGKGSSPQE</sequence>
<reference evidence="13" key="1">
    <citation type="submission" date="2021-07" db="EMBL/GenBank/DDBJ databases">
        <title>Studies on halocins as antimicrobial molecules from haloarchaea.</title>
        <authorList>
            <person name="Kumar S."/>
            <person name="Khare S.K."/>
        </authorList>
    </citation>
    <scope>NUCLEOTIDE SEQUENCE</scope>
    <source>
        <strain evidence="13">NCIM 5678</strain>
    </source>
</reference>
<keyword evidence="14" id="KW-1185">Reference proteome</keyword>
<name>A0ABY5RHU8_HALLR</name>
<evidence type="ECO:0000256" key="10">
    <source>
        <dbReference type="SAM" id="MobiDB-lite"/>
    </source>
</evidence>
<dbReference type="PANTHER" id="PTHR32089:SF112">
    <property type="entry name" value="LYSOZYME-LIKE PROTEIN-RELATED"/>
    <property type="match status" value="1"/>
</dbReference>
<dbReference type="InterPro" id="IPR004089">
    <property type="entry name" value="MCPsignal_dom"/>
</dbReference>
<dbReference type="InterPro" id="IPR033479">
    <property type="entry name" value="dCache_1"/>
</dbReference>
<organism evidence="13 14">
    <name type="scientific">Haloferax larsenii</name>
    <dbReference type="NCBI Taxonomy" id="302484"/>
    <lineage>
        <taxon>Archaea</taxon>
        <taxon>Methanobacteriati</taxon>
        <taxon>Methanobacteriota</taxon>
        <taxon>Stenosarchaea group</taxon>
        <taxon>Halobacteria</taxon>
        <taxon>Halobacteriales</taxon>
        <taxon>Haloferacaceae</taxon>
        <taxon>Haloferax</taxon>
    </lineage>
</organism>
<dbReference type="CDD" id="cd06225">
    <property type="entry name" value="HAMP"/>
    <property type="match status" value="1"/>
</dbReference>
<dbReference type="PROSITE" id="PS50885">
    <property type="entry name" value="HAMP"/>
    <property type="match status" value="1"/>
</dbReference>
<evidence type="ECO:0000259" key="11">
    <source>
        <dbReference type="PROSITE" id="PS50111"/>
    </source>
</evidence>
<dbReference type="Pfam" id="PF00672">
    <property type="entry name" value="HAMP"/>
    <property type="match status" value="1"/>
</dbReference>
<dbReference type="Proteomes" id="UP001058330">
    <property type="component" value="Chromosome"/>
</dbReference>
<dbReference type="PANTHER" id="PTHR32089">
    <property type="entry name" value="METHYL-ACCEPTING CHEMOTAXIS PROTEIN MCPB"/>
    <property type="match status" value="1"/>
</dbReference>